<dbReference type="RefSeq" id="WP_071175274.1">
    <property type="nucleotide sequence ID" value="NZ_CP017831.1"/>
</dbReference>
<evidence type="ECO:0000313" key="13">
    <source>
        <dbReference type="EMBL" id="AOZ95501.1"/>
    </source>
</evidence>
<dbReference type="PIRSF" id="PIRSF001589">
    <property type="entry name" value="Asn_synthetase_glu-h"/>
    <property type="match status" value="1"/>
</dbReference>
<dbReference type="Pfam" id="PF00733">
    <property type="entry name" value="Asn_synthase"/>
    <property type="match status" value="1"/>
</dbReference>
<dbReference type="AlphaFoldDB" id="A0A1D9NZ56"/>
<dbReference type="GO" id="GO:0005829">
    <property type="term" value="C:cytosol"/>
    <property type="evidence" value="ECO:0007669"/>
    <property type="project" value="TreeGrafter"/>
</dbReference>
<dbReference type="EC" id="6.3.5.4" evidence="3"/>
<dbReference type="Gene3D" id="3.60.20.10">
    <property type="entry name" value="Glutamine Phosphoribosylpyrophosphate, subunit 1, domain 1"/>
    <property type="match status" value="1"/>
</dbReference>
<evidence type="ECO:0000256" key="4">
    <source>
        <dbReference type="ARBA" id="ARBA00022741"/>
    </source>
</evidence>
<dbReference type="OrthoDB" id="9763290at2"/>
<feature type="binding site" evidence="10">
    <location>
        <position position="295"/>
    </location>
    <ligand>
        <name>ATP</name>
        <dbReference type="ChEBI" id="CHEBI:30616"/>
    </ligand>
</feature>
<evidence type="ECO:0000256" key="5">
    <source>
        <dbReference type="ARBA" id="ARBA00022840"/>
    </source>
</evidence>
<reference evidence="14" key="1">
    <citation type="submission" date="2016-10" db="EMBL/GenBank/DDBJ databases">
        <title>The complete genome sequence of the rumen bacterium Butyrivibrio hungatei MB2003.</title>
        <authorList>
            <person name="Palevich N."/>
            <person name="Kelly W.J."/>
            <person name="Leahy S.C."/>
            <person name="Altermann E."/>
            <person name="Rakonjac J."/>
            <person name="Attwood G.T."/>
        </authorList>
    </citation>
    <scope>NUCLEOTIDE SEQUENCE [LARGE SCALE GENOMIC DNA]</scope>
    <source>
        <strain evidence="14">MB2003</strain>
    </source>
</reference>
<evidence type="ECO:0000256" key="11">
    <source>
        <dbReference type="PIRSR" id="PIRSR001589-3"/>
    </source>
</evidence>
<dbReference type="GO" id="GO:0004066">
    <property type="term" value="F:asparagine synthase (glutamine-hydrolyzing) activity"/>
    <property type="evidence" value="ECO:0007669"/>
    <property type="project" value="UniProtKB-EC"/>
</dbReference>
<sequence>MCGICGYLSPQKISSDNLWIMNNAMIHRGPDDGGIYEYEADCGYYIGLAQRRLSIIDLSEAGHQPMIDRSGNYIIVYNGETYNHEKLKNKLVKKGYSFKSKSDTEVLLYLYIEFGTKMLDMMDGMFAFAIYDKKKEELFLARDRAGEKPLYYYSHDHDFVFSSELKPIMLYPSYSKKICKKVIKQYLVHNTVLPPYTIFENTYKLEKGQYMIWKKGELNVVNYYDTVHSYQKLSECIEEDYNRCKKELKELLYASVEERLIADVPVGCFLSGGIDSTLVSAIAKDIKGELDTFCIGFEDTKLNEAIYAQQSAKYLGTHHHEMIMREEELMEMLDDVCIYYDEPFADSSQLATMLVSKYAKKYVTVALSGDGGDEFFAGYSKNDKLTQLLKYRKLFSPLRMIDTSLIQDIFSLIGKEELSSLLWMEDDSRLYQGEEYKRSKVADLIMCDSAIDYVNPIINAKGLNEIDNILQRRMLLDIMTYLPDEVLVKTDRASMKYSLELRTPLLDQQIMEYSFRIPIEYKYRNGEKKYILKDILYEYVPKEMMNRPKTGFGVPIKDWLLGPLYTKLMNYCKESALKIQGLFDSNGVKKLIMLTKTSDSYRYQATLWCFFVFQMWYQEYIDDLWK</sequence>
<keyword evidence="7 9" id="KW-0315">Glutamine amidotransferase</keyword>
<comment type="catalytic activity">
    <reaction evidence="8">
        <text>L-aspartate + L-glutamine + ATP + H2O = L-asparagine + L-glutamate + AMP + diphosphate + H(+)</text>
        <dbReference type="Rhea" id="RHEA:12228"/>
        <dbReference type="ChEBI" id="CHEBI:15377"/>
        <dbReference type="ChEBI" id="CHEBI:15378"/>
        <dbReference type="ChEBI" id="CHEBI:29985"/>
        <dbReference type="ChEBI" id="CHEBI:29991"/>
        <dbReference type="ChEBI" id="CHEBI:30616"/>
        <dbReference type="ChEBI" id="CHEBI:33019"/>
        <dbReference type="ChEBI" id="CHEBI:58048"/>
        <dbReference type="ChEBI" id="CHEBI:58359"/>
        <dbReference type="ChEBI" id="CHEBI:456215"/>
        <dbReference type="EC" id="6.3.5.4"/>
    </reaction>
</comment>
<dbReference type="EMBL" id="CP017831">
    <property type="protein sequence ID" value="AOZ95501.1"/>
    <property type="molecule type" value="Genomic_DNA"/>
</dbReference>
<dbReference type="Pfam" id="PF13537">
    <property type="entry name" value="GATase_7"/>
    <property type="match status" value="1"/>
</dbReference>
<comment type="pathway">
    <text evidence="1">Amino-acid biosynthesis; L-asparagine biosynthesis; L-asparagine from L-aspartate (L-Gln route): step 1/1.</text>
</comment>
<dbReference type="PANTHER" id="PTHR43284:SF1">
    <property type="entry name" value="ASPARAGINE SYNTHETASE"/>
    <property type="match status" value="1"/>
</dbReference>
<dbReference type="InterPro" id="IPR014729">
    <property type="entry name" value="Rossmann-like_a/b/a_fold"/>
</dbReference>
<evidence type="ECO:0000256" key="7">
    <source>
        <dbReference type="ARBA" id="ARBA00022962"/>
    </source>
</evidence>
<evidence type="ECO:0000313" key="14">
    <source>
        <dbReference type="Proteomes" id="UP000179284"/>
    </source>
</evidence>
<dbReference type="KEGG" id="bhu:bhn_I0467"/>
<evidence type="ECO:0000256" key="2">
    <source>
        <dbReference type="ARBA" id="ARBA00005752"/>
    </source>
</evidence>
<dbReference type="GO" id="GO:0006529">
    <property type="term" value="P:asparagine biosynthetic process"/>
    <property type="evidence" value="ECO:0007669"/>
    <property type="project" value="UniProtKB-KW"/>
</dbReference>
<comment type="similarity">
    <text evidence="2">Belongs to the asparagine synthetase family.</text>
</comment>
<dbReference type="InterPro" id="IPR017932">
    <property type="entry name" value="GATase_2_dom"/>
</dbReference>
<keyword evidence="4 10" id="KW-0547">Nucleotide-binding</keyword>
<dbReference type="CDD" id="cd00712">
    <property type="entry name" value="AsnB"/>
    <property type="match status" value="1"/>
</dbReference>
<evidence type="ECO:0000256" key="9">
    <source>
        <dbReference type="PIRSR" id="PIRSR001589-1"/>
    </source>
</evidence>
<dbReference type="InterPro" id="IPR006426">
    <property type="entry name" value="Asn_synth_AEB"/>
</dbReference>
<keyword evidence="14" id="KW-1185">Reference proteome</keyword>
<dbReference type="InterPro" id="IPR029055">
    <property type="entry name" value="Ntn_hydrolases_N"/>
</dbReference>
<evidence type="ECO:0000256" key="10">
    <source>
        <dbReference type="PIRSR" id="PIRSR001589-2"/>
    </source>
</evidence>
<feature type="binding site" evidence="10">
    <location>
        <position position="103"/>
    </location>
    <ligand>
        <name>L-glutamine</name>
        <dbReference type="ChEBI" id="CHEBI:58359"/>
    </ligand>
</feature>
<evidence type="ECO:0000256" key="6">
    <source>
        <dbReference type="ARBA" id="ARBA00022888"/>
    </source>
</evidence>
<dbReference type="PROSITE" id="PS51278">
    <property type="entry name" value="GATASE_TYPE_2"/>
    <property type="match status" value="1"/>
</dbReference>
<feature type="active site" description="For GATase activity" evidence="9">
    <location>
        <position position="2"/>
    </location>
</feature>
<dbReference type="InterPro" id="IPR033738">
    <property type="entry name" value="AsnB_N"/>
</dbReference>
<organism evidence="13 14">
    <name type="scientific">Butyrivibrio hungatei</name>
    <dbReference type="NCBI Taxonomy" id="185008"/>
    <lineage>
        <taxon>Bacteria</taxon>
        <taxon>Bacillati</taxon>
        <taxon>Bacillota</taxon>
        <taxon>Clostridia</taxon>
        <taxon>Lachnospirales</taxon>
        <taxon>Lachnospiraceae</taxon>
        <taxon>Butyrivibrio</taxon>
    </lineage>
</organism>
<keyword evidence="5 10" id="KW-0067">ATP-binding</keyword>
<dbReference type="NCBIfam" id="TIGR01536">
    <property type="entry name" value="asn_synth_AEB"/>
    <property type="match status" value="1"/>
</dbReference>
<keyword evidence="9" id="KW-0028">Amino-acid biosynthesis</keyword>
<dbReference type="InterPro" id="IPR051786">
    <property type="entry name" value="ASN_synthetase/amidase"/>
</dbReference>
<evidence type="ECO:0000256" key="3">
    <source>
        <dbReference type="ARBA" id="ARBA00012737"/>
    </source>
</evidence>
<feature type="site" description="Important for beta-aspartyl-AMP intermediate formation" evidence="11">
    <location>
        <position position="370"/>
    </location>
</feature>
<protein>
    <recommendedName>
        <fullName evidence="3">asparagine synthase (glutamine-hydrolyzing)</fullName>
        <ecNumber evidence="3">6.3.5.4</ecNumber>
    </recommendedName>
</protein>
<dbReference type="SUPFAM" id="SSF56235">
    <property type="entry name" value="N-terminal nucleophile aminohydrolases (Ntn hydrolases)"/>
    <property type="match status" value="1"/>
</dbReference>
<name>A0A1D9NZ56_9FIRM</name>
<evidence type="ECO:0000256" key="8">
    <source>
        <dbReference type="ARBA" id="ARBA00048741"/>
    </source>
</evidence>
<gene>
    <name evidence="13" type="ORF">bhn_I0467</name>
</gene>
<dbReference type="Proteomes" id="UP000179284">
    <property type="component" value="Chromosome I"/>
</dbReference>
<evidence type="ECO:0000256" key="1">
    <source>
        <dbReference type="ARBA" id="ARBA00005187"/>
    </source>
</evidence>
<dbReference type="GO" id="GO:0005524">
    <property type="term" value="F:ATP binding"/>
    <property type="evidence" value="ECO:0007669"/>
    <property type="project" value="UniProtKB-KW"/>
</dbReference>
<dbReference type="SUPFAM" id="SSF52402">
    <property type="entry name" value="Adenine nucleotide alpha hydrolases-like"/>
    <property type="match status" value="1"/>
</dbReference>
<accession>A0A1D9NZ56</accession>
<feature type="domain" description="Glutamine amidotransferase type-2" evidence="12">
    <location>
        <begin position="2"/>
        <end position="216"/>
    </location>
</feature>
<dbReference type="PANTHER" id="PTHR43284">
    <property type="entry name" value="ASPARAGINE SYNTHETASE (GLUTAMINE-HYDROLYZING)"/>
    <property type="match status" value="1"/>
</dbReference>
<dbReference type="Gene3D" id="3.40.50.620">
    <property type="entry name" value="HUPs"/>
    <property type="match status" value="1"/>
</dbReference>
<dbReference type="InterPro" id="IPR001962">
    <property type="entry name" value="Asn_synthase"/>
</dbReference>
<evidence type="ECO:0000259" key="12">
    <source>
        <dbReference type="PROSITE" id="PS51278"/>
    </source>
</evidence>
<proteinExistence type="inferred from homology"/>
<feature type="binding site" evidence="10">
    <location>
        <begin position="368"/>
        <end position="369"/>
    </location>
    <ligand>
        <name>ATP</name>
        <dbReference type="ChEBI" id="CHEBI:30616"/>
    </ligand>
</feature>
<keyword evidence="6 9" id="KW-0061">Asparagine biosynthesis</keyword>
<dbReference type="CDD" id="cd01991">
    <property type="entry name" value="Asn_synthase_B_C"/>
    <property type="match status" value="1"/>
</dbReference>